<feature type="transmembrane region" description="Helical" evidence="3">
    <location>
        <begin position="220"/>
        <end position="242"/>
    </location>
</feature>
<dbReference type="FunCoup" id="A0A152A0H0">
    <property type="interactions" value="12"/>
</dbReference>
<proteinExistence type="predicted"/>
<dbReference type="EMBL" id="LODT01000020">
    <property type="protein sequence ID" value="KYQ99752.1"/>
    <property type="molecule type" value="Genomic_DNA"/>
</dbReference>
<evidence type="ECO:0000313" key="5">
    <source>
        <dbReference type="Proteomes" id="UP000076078"/>
    </source>
</evidence>
<feature type="region of interest" description="Disordered" evidence="2">
    <location>
        <begin position="453"/>
        <end position="476"/>
    </location>
</feature>
<feature type="transmembrane region" description="Helical" evidence="3">
    <location>
        <begin position="128"/>
        <end position="151"/>
    </location>
</feature>
<reference evidence="4 5" key="1">
    <citation type="submission" date="2015-12" db="EMBL/GenBank/DDBJ databases">
        <title>Dictyostelia acquired genes for synthesis and detection of signals that induce cell-type specialization by lateral gene transfer from prokaryotes.</title>
        <authorList>
            <person name="Gloeckner G."/>
            <person name="Schaap P."/>
        </authorList>
    </citation>
    <scope>NUCLEOTIDE SEQUENCE [LARGE SCALE GENOMIC DNA]</scope>
    <source>
        <strain evidence="4 5">TK</strain>
    </source>
</reference>
<sequence>MSRRKLLINLHKIKDESEIPMLEESSNFYSLNSDLQSDKTDRILKLRYMYIVLNGLFGVLLMILELQVSWTGTTLEINKPSKIIRAVIFSSTMILLIQLIDYYRVLISEVTHGWLTKRARGFRVTPINVLKSTTLAPLFWGEMIVCLAQPLPFVSGDNSWWKDPKWGLLMWLRLYMIARLIRDFSTIYNIRATIIRRFKNEIPPKFNWSLSFKSILFKNPLSSCLLLSLAVLLITSHIIYVFEREANANFTFAISFYISFLSMATGWPTDTYDEYNPSTFFGRVGAIMSCVLGLLLLAVLVENFSRLMQANSHQKPLLNHITLLELQEKEKESAARLIQTVWKRWKWQNSVSISHNRSLFNLQEANFCVKYIEYVKTFSRTRRLRKQFQAQITESSSSSESKQAKLMSARIENLEDRIKAIEDNQNQIQQQLSNILQLQQFQIQQQQQFQNQNNFYQQPPPPSQQTQQTQNLPNNN</sequence>
<evidence type="ECO:0000313" key="4">
    <source>
        <dbReference type="EMBL" id="KYQ99752.1"/>
    </source>
</evidence>
<feature type="compositionally biased region" description="Low complexity" evidence="2">
    <location>
        <begin position="464"/>
        <end position="476"/>
    </location>
</feature>
<feature type="coiled-coil region" evidence="1">
    <location>
        <begin position="404"/>
        <end position="438"/>
    </location>
</feature>
<gene>
    <name evidence="4" type="ORF">DLAC_03695</name>
</gene>
<keyword evidence="5" id="KW-1185">Reference proteome</keyword>
<evidence type="ECO:0000256" key="2">
    <source>
        <dbReference type="SAM" id="MobiDB-lite"/>
    </source>
</evidence>
<dbReference type="STRING" id="361077.A0A152A0H0"/>
<keyword evidence="3" id="KW-1133">Transmembrane helix</keyword>
<keyword evidence="3" id="KW-0812">Transmembrane</keyword>
<feature type="transmembrane region" description="Helical" evidence="3">
    <location>
        <begin position="48"/>
        <end position="71"/>
    </location>
</feature>
<dbReference type="GO" id="GO:0016286">
    <property type="term" value="F:small conductance calcium-activated potassium channel activity"/>
    <property type="evidence" value="ECO:0007669"/>
    <property type="project" value="InterPro"/>
</dbReference>
<dbReference type="GO" id="GO:0016020">
    <property type="term" value="C:membrane"/>
    <property type="evidence" value="ECO:0007669"/>
    <property type="project" value="InterPro"/>
</dbReference>
<dbReference type="PANTHER" id="PTHR10153">
    <property type="entry name" value="SMALL CONDUCTANCE CALCIUM-ACTIVATED POTASSIUM CHANNEL"/>
    <property type="match status" value="1"/>
</dbReference>
<organism evidence="4 5">
    <name type="scientific">Tieghemostelium lacteum</name>
    <name type="common">Slime mold</name>
    <name type="synonym">Dictyostelium lacteum</name>
    <dbReference type="NCBI Taxonomy" id="361077"/>
    <lineage>
        <taxon>Eukaryota</taxon>
        <taxon>Amoebozoa</taxon>
        <taxon>Evosea</taxon>
        <taxon>Eumycetozoa</taxon>
        <taxon>Dictyostelia</taxon>
        <taxon>Dictyosteliales</taxon>
        <taxon>Raperosteliaceae</taxon>
        <taxon>Tieghemostelium</taxon>
    </lineage>
</organism>
<dbReference type="AlphaFoldDB" id="A0A152A0H0"/>
<dbReference type="OMA" id="TYDEYNP"/>
<dbReference type="InterPro" id="IPR015449">
    <property type="entry name" value="K_chnl_Ca-activ_SK"/>
</dbReference>
<feature type="transmembrane region" description="Helical" evidence="3">
    <location>
        <begin position="83"/>
        <end position="107"/>
    </location>
</feature>
<dbReference type="SUPFAM" id="SSF81324">
    <property type="entry name" value="Voltage-gated potassium channels"/>
    <property type="match status" value="1"/>
</dbReference>
<evidence type="ECO:0008006" key="6">
    <source>
        <dbReference type="Google" id="ProtNLM"/>
    </source>
</evidence>
<dbReference type="InParanoid" id="A0A152A0H0"/>
<keyword evidence="3" id="KW-0472">Membrane</keyword>
<feature type="transmembrane region" description="Helical" evidence="3">
    <location>
        <begin position="280"/>
        <end position="301"/>
    </location>
</feature>
<name>A0A152A0H0_TIELA</name>
<dbReference type="Proteomes" id="UP000076078">
    <property type="component" value="Unassembled WGS sequence"/>
</dbReference>
<comment type="caution">
    <text evidence="4">The sequence shown here is derived from an EMBL/GenBank/DDBJ whole genome shotgun (WGS) entry which is preliminary data.</text>
</comment>
<evidence type="ECO:0000256" key="1">
    <source>
        <dbReference type="SAM" id="Coils"/>
    </source>
</evidence>
<dbReference type="Gene3D" id="1.10.287.70">
    <property type="match status" value="1"/>
</dbReference>
<protein>
    <recommendedName>
        <fullName evidence="6">Potassium channel domain-containing protein</fullName>
    </recommendedName>
</protein>
<feature type="transmembrane region" description="Helical" evidence="3">
    <location>
        <begin position="249"/>
        <end position="268"/>
    </location>
</feature>
<evidence type="ECO:0000256" key="3">
    <source>
        <dbReference type="SAM" id="Phobius"/>
    </source>
</evidence>
<dbReference type="OrthoDB" id="73653at2759"/>
<keyword evidence="1" id="KW-0175">Coiled coil</keyword>
<accession>A0A152A0H0</accession>